<name>A0A2K9H745_9BACT</name>
<evidence type="ECO:0000313" key="1">
    <source>
        <dbReference type="EMBL" id="SNR97155.1"/>
    </source>
</evidence>
<evidence type="ECO:0000313" key="2">
    <source>
        <dbReference type="Proteomes" id="UP000198427"/>
    </source>
</evidence>
<comment type="caution">
    <text evidence="1">The sequence shown here is derived from an EMBL/GenBank/DDBJ whole genome shotgun (WGS) entry which is preliminary data.</text>
</comment>
<dbReference type="Proteomes" id="UP000198427">
    <property type="component" value="Unassembled WGS sequence"/>
</dbReference>
<proteinExistence type="predicted"/>
<dbReference type="AlphaFoldDB" id="A0A2K9H745"/>
<accession>A0A2K9H745</accession>
<sequence>MLLAFSVLIKDKFFRPIKCERKMEEGKCSTSLFLLSLSLLRIYLIYKWPSSERKTLKVVTAHEGKDKRK</sequence>
<keyword evidence="2" id="KW-1185">Reference proteome</keyword>
<protein>
    <submittedName>
        <fullName evidence="1">Uncharacterized protein</fullName>
    </submittedName>
</protein>
<dbReference type="EMBL" id="FZNZ01000024">
    <property type="protein sequence ID" value="SNR97155.1"/>
    <property type="molecule type" value="Genomic_DNA"/>
</dbReference>
<gene>
    <name evidence="1" type="ORF">SAMN06265364_12426</name>
</gene>
<dbReference type="KEGG" id="pje:CRM71_03240"/>
<organism evidence="1 2">
    <name type="scientific">Prevotella jejuni</name>
    <dbReference type="NCBI Taxonomy" id="1177574"/>
    <lineage>
        <taxon>Bacteria</taxon>
        <taxon>Pseudomonadati</taxon>
        <taxon>Bacteroidota</taxon>
        <taxon>Bacteroidia</taxon>
        <taxon>Bacteroidales</taxon>
        <taxon>Prevotellaceae</taxon>
        <taxon>Prevotella</taxon>
    </lineage>
</organism>
<reference evidence="1 2" key="1">
    <citation type="submission" date="2017-06" db="EMBL/GenBank/DDBJ databases">
        <authorList>
            <person name="Varghese N."/>
            <person name="Submissions S."/>
        </authorList>
    </citation>
    <scope>NUCLEOTIDE SEQUENCE [LARGE SCALE GENOMIC DNA]</scope>
    <source>
        <strain evidence="1 2">DSM 26989</strain>
    </source>
</reference>